<dbReference type="EMBL" id="MSZS01000008">
    <property type="protein sequence ID" value="PKX89919.1"/>
    <property type="molecule type" value="Genomic_DNA"/>
</dbReference>
<evidence type="ECO:0000313" key="1">
    <source>
        <dbReference type="EMBL" id="PKX89919.1"/>
    </source>
</evidence>
<protein>
    <submittedName>
        <fullName evidence="1">Uncharacterized protein</fullName>
    </submittedName>
</protein>
<dbReference type="OrthoDB" id="4511056at2759"/>
<name>A0A2I1BX08_ASPN1</name>
<feature type="non-terminal residue" evidence="1">
    <location>
        <position position="1"/>
    </location>
</feature>
<dbReference type="RefSeq" id="XP_024678514.1">
    <property type="nucleotide sequence ID" value="XM_024822738.1"/>
</dbReference>
<organism evidence="1 2">
    <name type="scientific">Aspergillus novofumigatus (strain IBT 16806)</name>
    <dbReference type="NCBI Taxonomy" id="1392255"/>
    <lineage>
        <taxon>Eukaryota</taxon>
        <taxon>Fungi</taxon>
        <taxon>Dikarya</taxon>
        <taxon>Ascomycota</taxon>
        <taxon>Pezizomycotina</taxon>
        <taxon>Eurotiomycetes</taxon>
        <taxon>Eurotiomycetidae</taxon>
        <taxon>Eurotiales</taxon>
        <taxon>Aspergillaceae</taxon>
        <taxon>Aspergillus</taxon>
        <taxon>Aspergillus subgen. Fumigati</taxon>
    </lineage>
</organism>
<evidence type="ECO:0000313" key="2">
    <source>
        <dbReference type="Proteomes" id="UP000234474"/>
    </source>
</evidence>
<accession>A0A2I1BX08</accession>
<dbReference type="Proteomes" id="UP000234474">
    <property type="component" value="Unassembled WGS sequence"/>
</dbReference>
<dbReference type="AlphaFoldDB" id="A0A2I1BX08"/>
<gene>
    <name evidence="1" type="ORF">P174DRAFT_377212</name>
</gene>
<sequence>LLQPKAFVSLFEKGHLAPQEAYWALPIIIHMICLQRDIGDPVNISNLTALISNEIPPMWIILVDVQHPLRVLEEHHVWFIQLVTEMKCSGALDKEAHHAGAPGSDS</sequence>
<proteinExistence type="predicted"/>
<dbReference type="VEuPathDB" id="FungiDB:P174DRAFT_377212"/>
<dbReference type="GeneID" id="36530064"/>
<keyword evidence="2" id="KW-1185">Reference proteome</keyword>
<comment type="caution">
    <text evidence="1">The sequence shown here is derived from an EMBL/GenBank/DDBJ whole genome shotgun (WGS) entry which is preliminary data.</text>
</comment>
<reference evidence="2" key="1">
    <citation type="journal article" date="2018" name="Proc. Natl. Acad. Sci. U.S.A.">
        <title>Linking secondary metabolites to gene clusters through genome sequencing of six diverse Aspergillus species.</title>
        <authorList>
            <person name="Kaerboelling I."/>
            <person name="Vesth T.C."/>
            <person name="Frisvad J.C."/>
            <person name="Nybo J.L."/>
            <person name="Theobald S."/>
            <person name="Kuo A."/>
            <person name="Bowyer P."/>
            <person name="Matsuda Y."/>
            <person name="Mondo S."/>
            <person name="Lyhne E.K."/>
            <person name="Kogle M.E."/>
            <person name="Clum A."/>
            <person name="Lipzen A."/>
            <person name="Salamov A."/>
            <person name="Ngan C.Y."/>
            <person name="Daum C."/>
            <person name="Chiniquy J."/>
            <person name="Barry K."/>
            <person name="LaButti K."/>
            <person name="Haridas S."/>
            <person name="Simmons B.A."/>
            <person name="Magnuson J.K."/>
            <person name="Mortensen U.H."/>
            <person name="Larsen T.O."/>
            <person name="Grigoriev I.V."/>
            <person name="Baker S.E."/>
            <person name="Andersen M.R."/>
        </authorList>
    </citation>
    <scope>NUCLEOTIDE SEQUENCE [LARGE SCALE GENOMIC DNA]</scope>
    <source>
        <strain evidence="2">IBT 16806</strain>
    </source>
</reference>